<dbReference type="Pfam" id="PF00012">
    <property type="entry name" value="HSP70"/>
    <property type="match status" value="1"/>
</dbReference>
<keyword evidence="2 4" id="KW-0547">Nucleotide-binding</keyword>
<evidence type="ECO:0000313" key="5">
    <source>
        <dbReference type="EMBL" id="TGZ70903.1"/>
    </source>
</evidence>
<name>A0A4S2M3P2_OPIFE</name>
<dbReference type="InterPro" id="IPR013126">
    <property type="entry name" value="Hsp_70_fam"/>
</dbReference>
<dbReference type="GO" id="GO:0140662">
    <property type="term" value="F:ATP-dependent protein folding chaperone"/>
    <property type="evidence" value="ECO:0007669"/>
    <property type="project" value="InterPro"/>
</dbReference>
<dbReference type="PANTHER" id="PTHR19375">
    <property type="entry name" value="HEAT SHOCK PROTEIN 70KDA"/>
    <property type="match status" value="1"/>
</dbReference>
<keyword evidence="6" id="KW-1185">Reference proteome</keyword>
<dbReference type="Gene3D" id="3.30.420.40">
    <property type="match status" value="2"/>
</dbReference>
<dbReference type="FunFam" id="3.30.30.30:FF:000005">
    <property type="entry name" value="Heat shock protein ssb1"/>
    <property type="match status" value="1"/>
</dbReference>
<protein>
    <submittedName>
        <fullName evidence="5">Uncharacterized protein</fullName>
    </submittedName>
</protein>
<dbReference type="GO" id="GO:0005524">
    <property type="term" value="F:ATP binding"/>
    <property type="evidence" value="ECO:0007669"/>
    <property type="project" value="UniProtKB-KW"/>
</dbReference>
<organism evidence="5 6">
    <name type="scientific">Opisthorchis felineus</name>
    <dbReference type="NCBI Taxonomy" id="147828"/>
    <lineage>
        <taxon>Eukaryota</taxon>
        <taxon>Metazoa</taxon>
        <taxon>Spiralia</taxon>
        <taxon>Lophotrochozoa</taxon>
        <taxon>Platyhelminthes</taxon>
        <taxon>Trematoda</taxon>
        <taxon>Digenea</taxon>
        <taxon>Opisthorchiida</taxon>
        <taxon>Opisthorchiata</taxon>
        <taxon>Opisthorchiidae</taxon>
        <taxon>Opisthorchis</taxon>
    </lineage>
</organism>
<dbReference type="Gene3D" id="3.90.640.10">
    <property type="entry name" value="Actin, Chain A, domain 4"/>
    <property type="match status" value="1"/>
</dbReference>
<dbReference type="Gene3D" id="3.30.30.30">
    <property type="match status" value="1"/>
</dbReference>
<evidence type="ECO:0000256" key="3">
    <source>
        <dbReference type="ARBA" id="ARBA00022840"/>
    </source>
</evidence>
<keyword evidence="3 4" id="KW-0067">ATP-binding</keyword>
<dbReference type="InterPro" id="IPR043129">
    <property type="entry name" value="ATPase_NBD"/>
</dbReference>
<dbReference type="STRING" id="147828.A0A4S2M3P2"/>
<proteinExistence type="inferred from homology"/>
<evidence type="ECO:0000313" key="6">
    <source>
        <dbReference type="Proteomes" id="UP000308267"/>
    </source>
</evidence>
<dbReference type="InterPro" id="IPR018181">
    <property type="entry name" value="Heat_shock_70_CS"/>
</dbReference>
<dbReference type="InterPro" id="IPR029047">
    <property type="entry name" value="HSP70_peptide-bd_sf"/>
</dbReference>
<dbReference type="SUPFAM" id="SSF53067">
    <property type="entry name" value="Actin-like ATPase domain"/>
    <property type="match status" value="2"/>
</dbReference>
<comment type="caution">
    <text evidence="5">The sequence shown here is derived from an EMBL/GenBank/DDBJ whole genome shotgun (WGS) entry which is preliminary data.</text>
</comment>
<dbReference type="Proteomes" id="UP000308267">
    <property type="component" value="Unassembled WGS sequence"/>
</dbReference>
<dbReference type="PROSITE" id="PS01036">
    <property type="entry name" value="HSP70_3"/>
    <property type="match status" value="1"/>
</dbReference>
<dbReference type="OrthoDB" id="6233374at2759"/>
<comment type="similarity">
    <text evidence="1 4">Belongs to the heat shock protein 70 family.</text>
</comment>
<accession>A0A4S2M3P2</accession>
<dbReference type="AlphaFoldDB" id="A0A4S2M3P2"/>
<dbReference type="PRINTS" id="PR00301">
    <property type="entry name" value="HEATSHOCK70"/>
</dbReference>
<evidence type="ECO:0000256" key="4">
    <source>
        <dbReference type="RuleBase" id="RU003322"/>
    </source>
</evidence>
<evidence type="ECO:0000256" key="1">
    <source>
        <dbReference type="ARBA" id="ARBA00007381"/>
    </source>
</evidence>
<reference evidence="5 6" key="1">
    <citation type="journal article" date="2019" name="BMC Genomics">
        <title>New insights from Opisthorchis felineus genome: update on genomics of the epidemiologically important liver flukes.</title>
        <authorList>
            <person name="Ershov N.I."/>
            <person name="Mordvinov V.A."/>
            <person name="Prokhortchouk E.B."/>
            <person name="Pakharukova M.Y."/>
            <person name="Gunbin K.V."/>
            <person name="Ustyantsev K."/>
            <person name="Genaev M.A."/>
            <person name="Blinov A.G."/>
            <person name="Mazur A."/>
            <person name="Boulygina E."/>
            <person name="Tsygankova S."/>
            <person name="Khrameeva E."/>
            <person name="Chekanov N."/>
            <person name="Fan G."/>
            <person name="Xiao A."/>
            <person name="Zhang H."/>
            <person name="Xu X."/>
            <person name="Yang H."/>
            <person name="Solovyev V."/>
            <person name="Lee S.M."/>
            <person name="Liu X."/>
            <person name="Afonnikov D.A."/>
            <person name="Skryabin K.G."/>
        </authorList>
    </citation>
    <scope>NUCLEOTIDE SEQUENCE [LARGE SCALE GENOMIC DNA]</scope>
    <source>
        <strain evidence="5">AK-0245</strain>
        <tissue evidence="5">Whole organism</tissue>
    </source>
</reference>
<dbReference type="FunFam" id="3.90.640.10:FF:000010">
    <property type="entry name" value="heat shock 70 kDa protein 14"/>
    <property type="match status" value="1"/>
</dbReference>
<gene>
    <name evidence="5" type="ORF">CRM22_002933</name>
</gene>
<dbReference type="Gene3D" id="2.60.34.10">
    <property type="entry name" value="Substrate Binding Domain Of DNAk, Chain A, domain 1"/>
    <property type="match status" value="1"/>
</dbReference>
<dbReference type="PROSITE" id="PS00297">
    <property type="entry name" value="HSP70_1"/>
    <property type="match status" value="1"/>
</dbReference>
<sequence>MEKGMSVIGIDLGTSYSCVGAVVDGQVRLFPTEKGNNLLPSIVAFDQDRCLVGEAAKSKLTENPENVIYDIARIIGRSRADKYLTLDEKKWPFSISEHQGRVGVNVTYKNQPTTFTAEEILAILLIHLKQMAQTTLRKPVSEAVICIPAHFNNQQRLATTSAARIAGLKVTQLISAPAAAAVAYRREMNIFKEQKLLVLVMGGGTCDVSVITAKDDIIQVDATAGDCHLGGTDFDANLADHLVNQFRTKHGKDFSTNHIAMQRLRLACETAKRTLSVSARAHVSIPDIHENLRLSARLTRTEFESINADIFNKILNLVELVVEDAMITKNSIDDIVLVGGSSWIPKLQEVLTTFFDGKPLNRILSPQEAVCTGVAIYANHSKQQNGTSSSENSMNVTNHMLTEVSPFSLGIEVKGGRMNYIIRRNTPIPIRDFKRYTTTVDEQDSLSIVIFEGENTSVVKNTCLGKFLLTGFSAAPAGVPNIKVVFDVDANGILNVKAYDETARQNVPLPITCDSTHLTAADIVQLAKQMERLWEENGSQLENH</sequence>
<dbReference type="CDD" id="cd24028">
    <property type="entry name" value="ASKHA_NBD_HSP70_HSPA1-like"/>
    <property type="match status" value="1"/>
</dbReference>
<dbReference type="SUPFAM" id="SSF100920">
    <property type="entry name" value="Heat shock protein 70kD (HSP70), peptide-binding domain"/>
    <property type="match status" value="1"/>
</dbReference>
<evidence type="ECO:0000256" key="2">
    <source>
        <dbReference type="ARBA" id="ARBA00022741"/>
    </source>
</evidence>
<dbReference type="EMBL" id="SJOL01005029">
    <property type="protein sequence ID" value="TGZ70903.1"/>
    <property type="molecule type" value="Genomic_DNA"/>
</dbReference>